<keyword evidence="1" id="KW-0812">Transmembrane</keyword>
<keyword evidence="1" id="KW-0472">Membrane</keyword>
<accession>A0A553RKH4</accession>
<reference evidence="2 3" key="1">
    <citation type="journal article" date="2019" name="Sci. Data">
        <title>Hybrid genome assembly and annotation of Danionella translucida.</title>
        <authorList>
            <person name="Kadobianskyi M."/>
            <person name="Schulze L."/>
            <person name="Schuelke M."/>
            <person name="Judkewitz B."/>
        </authorList>
    </citation>
    <scope>NUCLEOTIDE SEQUENCE [LARGE SCALE GENOMIC DNA]</scope>
    <source>
        <strain evidence="2 3">Bolton</strain>
    </source>
</reference>
<dbReference type="Proteomes" id="UP000316079">
    <property type="component" value="Unassembled WGS sequence"/>
</dbReference>
<comment type="caution">
    <text evidence="2">The sequence shown here is derived from an EMBL/GenBank/DDBJ whole genome shotgun (WGS) entry which is preliminary data.</text>
</comment>
<organism evidence="2 3">
    <name type="scientific">Danionella cerebrum</name>
    <dbReference type="NCBI Taxonomy" id="2873325"/>
    <lineage>
        <taxon>Eukaryota</taxon>
        <taxon>Metazoa</taxon>
        <taxon>Chordata</taxon>
        <taxon>Craniata</taxon>
        <taxon>Vertebrata</taxon>
        <taxon>Euteleostomi</taxon>
        <taxon>Actinopterygii</taxon>
        <taxon>Neopterygii</taxon>
        <taxon>Teleostei</taxon>
        <taxon>Ostariophysi</taxon>
        <taxon>Cypriniformes</taxon>
        <taxon>Danionidae</taxon>
        <taxon>Danioninae</taxon>
        <taxon>Danionella</taxon>
    </lineage>
</organism>
<evidence type="ECO:0000256" key="1">
    <source>
        <dbReference type="SAM" id="Phobius"/>
    </source>
</evidence>
<keyword evidence="1" id="KW-1133">Transmembrane helix</keyword>
<name>A0A553RKH4_9TELE</name>
<proteinExistence type="predicted"/>
<protein>
    <submittedName>
        <fullName evidence="2">Uncharacterized protein</fullName>
    </submittedName>
</protein>
<dbReference type="EMBL" id="SRMA01023898">
    <property type="protein sequence ID" value="TRZ02672.1"/>
    <property type="molecule type" value="Genomic_DNA"/>
</dbReference>
<dbReference type="AlphaFoldDB" id="A0A553RKH4"/>
<keyword evidence="3" id="KW-1185">Reference proteome</keyword>
<feature type="transmembrane region" description="Helical" evidence="1">
    <location>
        <begin position="12"/>
        <end position="29"/>
    </location>
</feature>
<evidence type="ECO:0000313" key="3">
    <source>
        <dbReference type="Proteomes" id="UP000316079"/>
    </source>
</evidence>
<evidence type="ECO:0000313" key="2">
    <source>
        <dbReference type="EMBL" id="TRZ02672.1"/>
    </source>
</evidence>
<gene>
    <name evidence="2" type="ORF">DNTS_024404</name>
</gene>
<sequence>MVDGTADDSCLLLRWLFLPLFVSALNPVFPQALVPARSIHFTFELCSEEDGDYQNKSELDAAQGNNEALSTLSDTCVRVDCGVRVIGPAVNDGSRRLSCTSQGLSPPHNGIMLHQLIINDQSSCSMMQMEVEVADEKRLCTRSKVPLEPAIQELFRKCPLRALAHSQAGTAVFEVDDLPLNLSSEYGTHFVLPCVTPWCKPVSKKLDLECHWDTDLHETLMGLP</sequence>